<comment type="subcellular location">
    <subcellularLocation>
        <location evidence="8">Endomembrane system</location>
        <topology evidence="8">Single-pass type IV membrane protein</topology>
    </subcellularLocation>
    <subcellularLocation>
        <location evidence="1">Golgi apparatus membrane</location>
    </subcellularLocation>
</comment>
<evidence type="ECO:0000256" key="4">
    <source>
        <dbReference type="ARBA" id="ARBA00022927"/>
    </source>
</evidence>
<dbReference type="EMBL" id="JBHFFA010000046">
    <property type="protein sequence ID" value="KAL2603145.1"/>
    <property type="molecule type" value="Genomic_DNA"/>
</dbReference>
<gene>
    <name evidence="11" type="ORF">R1flu_008768</name>
</gene>
<evidence type="ECO:0000256" key="2">
    <source>
        <dbReference type="ARBA" id="ARBA00022448"/>
    </source>
</evidence>
<name>A0ABD1XIA3_9MARC</name>
<evidence type="ECO:0000256" key="5">
    <source>
        <dbReference type="ARBA" id="ARBA00022989"/>
    </source>
</evidence>
<dbReference type="GO" id="GO:0000139">
    <property type="term" value="C:Golgi membrane"/>
    <property type="evidence" value="ECO:0007669"/>
    <property type="project" value="UniProtKB-SubCell"/>
</dbReference>
<evidence type="ECO:0000256" key="3">
    <source>
        <dbReference type="ARBA" id="ARBA00022692"/>
    </source>
</evidence>
<evidence type="ECO:0000313" key="12">
    <source>
        <dbReference type="Proteomes" id="UP001605036"/>
    </source>
</evidence>
<keyword evidence="5 9" id="KW-1133">Transmembrane helix</keyword>
<evidence type="ECO:0000256" key="9">
    <source>
        <dbReference type="SAM" id="Phobius"/>
    </source>
</evidence>
<keyword evidence="3 9" id="KW-0812">Transmembrane</keyword>
<keyword evidence="4" id="KW-0653">Protein transport</keyword>
<dbReference type="CDD" id="cd15853">
    <property type="entry name" value="SNARE_Bet1"/>
    <property type="match status" value="1"/>
</dbReference>
<dbReference type="SUPFAM" id="SSF58038">
    <property type="entry name" value="SNARE fusion complex"/>
    <property type="match status" value="1"/>
</dbReference>
<dbReference type="InterPro" id="IPR039899">
    <property type="entry name" value="BET1_SNARE"/>
</dbReference>
<keyword evidence="6" id="KW-0333">Golgi apparatus</keyword>
<dbReference type="AlphaFoldDB" id="A0ABD1XIA3"/>
<comment type="caution">
    <text evidence="11">The sequence shown here is derived from an EMBL/GenBank/DDBJ whole genome shotgun (WGS) entry which is preliminary data.</text>
</comment>
<proteinExistence type="predicted"/>
<evidence type="ECO:0000256" key="8">
    <source>
        <dbReference type="ARBA" id="ARBA00046280"/>
    </source>
</evidence>
<evidence type="ECO:0000256" key="1">
    <source>
        <dbReference type="ARBA" id="ARBA00004394"/>
    </source>
</evidence>
<feature type="transmembrane region" description="Helical" evidence="9">
    <location>
        <begin position="46"/>
        <end position="66"/>
    </location>
</feature>
<dbReference type="PROSITE" id="PS50192">
    <property type="entry name" value="T_SNARE"/>
    <property type="match status" value="1"/>
</dbReference>
<dbReference type="GO" id="GO:0015031">
    <property type="term" value="P:protein transport"/>
    <property type="evidence" value="ECO:0007669"/>
    <property type="project" value="UniProtKB-KW"/>
</dbReference>
<reference evidence="11 12" key="1">
    <citation type="submission" date="2024-09" db="EMBL/GenBank/DDBJ databases">
        <title>Chromosome-scale assembly of Riccia fluitans.</title>
        <authorList>
            <person name="Paukszto L."/>
            <person name="Sawicki J."/>
            <person name="Karawczyk K."/>
            <person name="Piernik-Szablinska J."/>
            <person name="Szczecinska M."/>
            <person name="Mazdziarz M."/>
        </authorList>
    </citation>
    <scope>NUCLEOTIDE SEQUENCE [LARGE SCALE GENOMIC DNA]</scope>
    <source>
        <strain evidence="11">Rf_01</strain>
        <tissue evidence="11">Aerial parts of the thallus</tissue>
    </source>
</reference>
<feature type="domain" description="T-SNARE coiled-coil homology" evidence="10">
    <location>
        <begin position="110"/>
        <end position="151"/>
    </location>
</feature>
<evidence type="ECO:0000259" key="10">
    <source>
        <dbReference type="PROSITE" id="PS50192"/>
    </source>
</evidence>
<keyword evidence="2" id="KW-0813">Transport</keyword>
<dbReference type="Proteomes" id="UP001605036">
    <property type="component" value="Unassembled WGS sequence"/>
</dbReference>
<evidence type="ECO:0000313" key="11">
    <source>
        <dbReference type="EMBL" id="KAL2603145.1"/>
    </source>
</evidence>
<dbReference type="PANTHER" id="PTHR12791">
    <property type="entry name" value="GOLGI SNARE BET1-RELATED"/>
    <property type="match status" value="1"/>
</dbReference>
<protein>
    <recommendedName>
        <fullName evidence="10">t-SNARE coiled-coil homology domain-containing protein</fullName>
    </recommendedName>
</protein>
<evidence type="ECO:0000256" key="7">
    <source>
        <dbReference type="ARBA" id="ARBA00023136"/>
    </source>
</evidence>
<evidence type="ECO:0000256" key="6">
    <source>
        <dbReference type="ARBA" id="ARBA00023034"/>
    </source>
</evidence>
<keyword evidence="12" id="KW-1185">Reference proteome</keyword>
<dbReference type="Gene3D" id="1.20.5.110">
    <property type="match status" value="1"/>
</dbReference>
<organism evidence="11 12">
    <name type="scientific">Riccia fluitans</name>
    <dbReference type="NCBI Taxonomy" id="41844"/>
    <lineage>
        <taxon>Eukaryota</taxon>
        <taxon>Viridiplantae</taxon>
        <taxon>Streptophyta</taxon>
        <taxon>Embryophyta</taxon>
        <taxon>Marchantiophyta</taxon>
        <taxon>Marchantiopsida</taxon>
        <taxon>Marchantiidae</taxon>
        <taxon>Marchantiales</taxon>
        <taxon>Ricciaceae</taxon>
        <taxon>Riccia</taxon>
    </lineage>
</organism>
<dbReference type="InterPro" id="IPR000727">
    <property type="entry name" value="T_SNARE_dom"/>
</dbReference>
<keyword evidence="7 9" id="KW-0472">Membrane</keyword>
<sequence>MEATRRVEREKQSKTRTVETCNRSKTVDEAGACGCGTSDYCAFLLMWLPALICDGVIICLYIDISIEERRRNRRRLESRNTRWYDRNRSSLFDTLEEGGVRASSSYSTSKIAEQENDRGIESIGDRVSVLKRLTTDIHDEVDNHNWMLERMVLRIRLTLTAS</sequence>
<accession>A0ABD1XIA3</accession>